<reference evidence="2 3" key="1">
    <citation type="submission" date="2021-03" db="EMBL/GenBank/DDBJ databases">
        <authorList>
            <person name="King G.J."/>
            <person name="Bancroft I."/>
            <person name="Baten A."/>
            <person name="Bloomfield J."/>
            <person name="Borpatragohain P."/>
            <person name="He Z."/>
            <person name="Irish N."/>
            <person name="Irwin J."/>
            <person name="Liu K."/>
            <person name="Mauleon R.P."/>
            <person name="Moore J."/>
            <person name="Morris R."/>
            <person name="Ostergaard L."/>
            <person name="Wang B."/>
            <person name="Wells R."/>
        </authorList>
    </citation>
    <scope>NUCLEOTIDE SEQUENCE [LARGE SCALE GENOMIC DNA]</scope>
    <source>
        <strain evidence="2">R-o-18</strain>
        <tissue evidence="2">Leaf</tissue>
    </source>
</reference>
<dbReference type="InterPro" id="IPR029058">
    <property type="entry name" value="AB_hydrolase_fold"/>
</dbReference>
<evidence type="ECO:0000313" key="3">
    <source>
        <dbReference type="Proteomes" id="UP000823674"/>
    </source>
</evidence>
<name>A0ABQ7NZG6_BRACM</name>
<dbReference type="InterPro" id="IPR001563">
    <property type="entry name" value="Peptidase_S10"/>
</dbReference>
<dbReference type="EMBL" id="JADBGQ010000001">
    <property type="protein sequence ID" value="KAG5416220.1"/>
    <property type="molecule type" value="Genomic_DNA"/>
</dbReference>
<feature type="non-terminal residue" evidence="2">
    <location>
        <position position="107"/>
    </location>
</feature>
<feature type="non-terminal residue" evidence="2">
    <location>
        <position position="1"/>
    </location>
</feature>
<evidence type="ECO:0000256" key="1">
    <source>
        <dbReference type="ARBA" id="ARBA00009431"/>
    </source>
</evidence>
<dbReference type="Pfam" id="PF00450">
    <property type="entry name" value="Peptidase_S10"/>
    <property type="match status" value="1"/>
</dbReference>
<evidence type="ECO:0008006" key="4">
    <source>
        <dbReference type="Google" id="ProtNLM"/>
    </source>
</evidence>
<organism evidence="2 3">
    <name type="scientific">Brassica rapa subsp. trilocularis</name>
    <dbReference type="NCBI Taxonomy" id="1813537"/>
    <lineage>
        <taxon>Eukaryota</taxon>
        <taxon>Viridiplantae</taxon>
        <taxon>Streptophyta</taxon>
        <taxon>Embryophyta</taxon>
        <taxon>Tracheophyta</taxon>
        <taxon>Spermatophyta</taxon>
        <taxon>Magnoliopsida</taxon>
        <taxon>eudicotyledons</taxon>
        <taxon>Gunneridae</taxon>
        <taxon>Pentapetalae</taxon>
        <taxon>rosids</taxon>
        <taxon>malvids</taxon>
        <taxon>Brassicales</taxon>
        <taxon>Brassicaceae</taxon>
        <taxon>Brassiceae</taxon>
        <taxon>Brassica</taxon>
    </lineage>
</organism>
<gene>
    <name evidence="2" type="primary">A01g510800.1_BraROA</name>
    <name evidence="2" type="ORF">IGI04_003787</name>
</gene>
<keyword evidence="3" id="KW-1185">Reference proteome</keyword>
<evidence type="ECO:0000313" key="2">
    <source>
        <dbReference type="EMBL" id="KAG5416220.1"/>
    </source>
</evidence>
<dbReference type="Gene3D" id="3.40.50.1820">
    <property type="entry name" value="alpha/beta hydrolase"/>
    <property type="match status" value="1"/>
</dbReference>
<dbReference type="Proteomes" id="UP000823674">
    <property type="component" value="Chromosome A01"/>
</dbReference>
<comment type="caution">
    <text evidence="2">The sequence shown here is derived from an EMBL/GenBank/DDBJ whole genome shotgun (WGS) entry which is preliminary data.</text>
</comment>
<protein>
    <recommendedName>
        <fullName evidence="4">Neprosin domain-containing protein</fullName>
    </recommendedName>
</protein>
<dbReference type="SUPFAM" id="SSF53474">
    <property type="entry name" value="alpha/beta-Hydrolases"/>
    <property type="match status" value="1"/>
</dbReference>
<comment type="similarity">
    <text evidence="1">Belongs to the peptidase S10 family.</text>
</comment>
<proteinExistence type="inferred from homology"/>
<sequence>IYRYLLATYWANDESESVRKALQIKKSIGRWIRCNLDIPYSNDIISNVPYHMDNSINGYLPYIGTQAWIRSLNYSVIDNWRPWMINNQLAGYTRSYANKMTFATIKA</sequence>
<accession>A0ABQ7NZG6</accession>